<organism evidence="2 3">
    <name type="scientific">Paenibacillus larvae subsp. pulvifaciens</name>
    <dbReference type="NCBI Taxonomy" id="1477"/>
    <lineage>
        <taxon>Bacteria</taxon>
        <taxon>Bacillati</taxon>
        <taxon>Bacillota</taxon>
        <taxon>Bacilli</taxon>
        <taxon>Bacillales</taxon>
        <taxon>Paenibacillaceae</taxon>
        <taxon>Paenibacillus</taxon>
    </lineage>
</organism>
<evidence type="ECO:0000259" key="1">
    <source>
        <dbReference type="PROSITE" id="PS51677"/>
    </source>
</evidence>
<dbReference type="PANTHER" id="PTHR10587:SF80">
    <property type="entry name" value="CHITOOLIGOSACCHARIDE DEACETYLASE"/>
    <property type="match status" value="1"/>
</dbReference>
<name>A0A1V0UXX1_9BACL</name>
<dbReference type="EMBL" id="CP020557">
    <property type="protein sequence ID" value="ARF69959.1"/>
    <property type="molecule type" value="Genomic_DNA"/>
</dbReference>
<evidence type="ECO:0000313" key="2">
    <source>
        <dbReference type="EMBL" id="ARF69959.1"/>
    </source>
</evidence>
<gene>
    <name evidence="2" type="ORF">B7C51_22080</name>
</gene>
<proteinExistence type="predicted"/>
<dbReference type="InterPro" id="IPR002509">
    <property type="entry name" value="NODB_dom"/>
</dbReference>
<sequence>MRKKVIFLCCVFAAVFIGLCIQPINGFIHAVKSGETREVWNNSHGLTSLVFIWGEKPDDHALMKEIQAEAGKRKEAPVDAKVDRIWKAMPGYNGREVDVEKTYQLAKEKPPGTPITYVYKEIEPKVKLEELGAHPIYKGNPRKQMAALMINVAWGNEFLPGMLETLRKENVKATFFLDGSWLKKNVDMAKQIQAEGHEISNHGYSHKNMSELSRQKATEEIVKTEQLIKKELGVNNTLFAPPSGDFDQETVQIAHEQGLKTIMWSLDTIDWKNPGAARINQKISHRMEPGFLVLMHPTSSSSEALPEMIKIIKNKGISLGTVSGVLSSKRLPEPQPSS</sequence>
<dbReference type="PANTHER" id="PTHR10587">
    <property type="entry name" value="GLYCOSYL TRANSFERASE-RELATED"/>
    <property type="match status" value="1"/>
</dbReference>
<dbReference type="Pfam" id="PF01522">
    <property type="entry name" value="Polysacc_deac_1"/>
    <property type="match status" value="1"/>
</dbReference>
<dbReference type="InterPro" id="IPR050248">
    <property type="entry name" value="Polysacc_deacetylase_ArnD"/>
</dbReference>
<dbReference type="RefSeq" id="WP_083041272.1">
    <property type="nucleotide sequence ID" value="NZ_CP020557.1"/>
</dbReference>
<dbReference type="InterPro" id="IPR011330">
    <property type="entry name" value="Glyco_hydro/deAcase_b/a-brl"/>
</dbReference>
<feature type="domain" description="NodB homology" evidence="1">
    <location>
        <begin position="144"/>
        <end position="320"/>
    </location>
</feature>
<reference evidence="2 3" key="1">
    <citation type="submission" date="2017-03" db="EMBL/GenBank/DDBJ databases">
        <title>Paenibacillus larvae genome sequencing.</title>
        <authorList>
            <person name="Dingman D.W."/>
        </authorList>
    </citation>
    <scope>NUCLEOTIDE SEQUENCE [LARGE SCALE GENOMIC DNA]</scope>
    <source>
        <strain evidence="2 3">SAG 10367</strain>
    </source>
</reference>
<dbReference type="Gene3D" id="3.20.20.370">
    <property type="entry name" value="Glycoside hydrolase/deacetylase"/>
    <property type="match status" value="1"/>
</dbReference>
<dbReference type="AlphaFoldDB" id="A0A1V0UXX1"/>
<dbReference type="GO" id="GO:0005975">
    <property type="term" value="P:carbohydrate metabolic process"/>
    <property type="evidence" value="ECO:0007669"/>
    <property type="project" value="InterPro"/>
</dbReference>
<dbReference type="SUPFAM" id="SSF88713">
    <property type="entry name" value="Glycoside hydrolase/deacetylase"/>
    <property type="match status" value="1"/>
</dbReference>
<dbReference type="PROSITE" id="PS51677">
    <property type="entry name" value="NODB"/>
    <property type="match status" value="1"/>
</dbReference>
<dbReference type="Proteomes" id="UP000192727">
    <property type="component" value="Chromosome"/>
</dbReference>
<protein>
    <recommendedName>
        <fullName evidence="1">NodB homology domain-containing protein</fullName>
    </recommendedName>
</protein>
<dbReference type="GO" id="GO:0016020">
    <property type="term" value="C:membrane"/>
    <property type="evidence" value="ECO:0007669"/>
    <property type="project" value="TreeGrafter"/>
</dbReference>
<evidence type="ECO:0000313" key="3">
    <source>
        <dbReference type="Proteomes" id="UP000192727"/>
    </source>
</evidence>
<accession>A0A1V0UXX1</accession>
<dbReference type="GO" id="GO:0016810">
    <property type="term" value="F:hydrolase activity, acting on carbon-nitrogen (but not peptide) bonds"/>
    <property type="evidence" value="ECO:0007669"/>
    <property type="project" value="InterPro"/>
</dbReference>
<dbReference type="CDD" id="cd10950">
    <property type="entry name" value="CE4_BsYlxY_like"/>
    <property type="match status" value="1"/>
</dbReference>